<reference evidence="3 4" key="1">
    <citation type="journal article" date="2017" name="Mol. Plant">
        <title>The Genome of Medicinal Plant Macleaya cordata Provides New Insights into Benzylisoquinoline Alkaloids Metabolism.</title>
        <authorList>
            <person name="Liu X."/>
            <person name="Liu Y."/>
            <person name="Huang P."/>
            <person name="Ma Y."/>
            <person name="Qing Z."/>
            <person name="Tang Q."/>
            <person name="Cao H."/>
            <person name="Cheng P."/>
            <person name="Zheng Y."/>
            <person name="Yuan Z."/>
            <person name="Zhou Y."/>
            <person name="Liu J."/>
            <person name="Tang Z."/>
            <person name="Zhuo Y."/>
            <person name="Zhang Y."/>
            <person name="Yu L."/>
            <person name="Huang J."/>
            <person name="Yang P."/>
            <person name="Peng Q."/>
            <person name="Zhang J."/>
            <person name="Jiang W."/>
            <person name="Zhang Z."/>
            <person name="Lin K."/>
            <person name="Ro D.K."/>
            <person name="Chen X."/>
            <person name="Xiong X."/>
            <person name="Shang Y."/>
            <person name="Huang S."/>
            <person name="Zeng J."/>
        </authorList>
    </citation>
    <scope>NUCLEOTIDE SEQUENCE [LARGE SCALE GENOMIC DNA]</scope>
    <source>
        <strain evidence="4">cv. BLH2017</strain>
        <tissue evidence="3">Root</tissue>
    </source>
</reference>
<evidence type="ECO:0000256" key="1">
    <source>
        <dbReference type="SAM" id="MobiDB-lite"/>
    </source>
</evidence>
<dbReference type="FunCoup" id="A0A200PZL0">
    <property type="interactions" value="90"/>
</dbReference>
<dbReference type="EMBL" id="MVGT01003629">
    <property type="protein sequence ID" value="OVA03652.1"/>
    <property type="molecule type" value="Genomic_DNA"/>
</dbReference>
<keyword evidence="4" id="KW-1185">Reference proteome</keyword>
<evidence type="ECO:0000313" key="4">
    <source>
        <dbReference type="Proteomes" id="UP000195402"/>
    </source>
</evidence>
<dbReference type="PANTHER" id="PTHR31066">
    <property type="entry name" value="OS05G0427100 PROTEIN-RELATED"/>
    <property type="match status" value="1"/>
</dbReference>
<proteinExistence type="predicted"/>
<dbReference type="SMART" id="SM00666">
    <property type="entry name" value="PB1"/>
    <property type="match status" value="1"/>
</dbReference>
<organism evidence="3 4">
    <name type="scientific">Macleaya cordata</name>
    <name type="common">Five-seeded plume-poppy</name>
    <name type="synonym">Bocconia cordata</name>
    <dbReference type="NCBI Taxonomy" id="56857"/>
    <lineage>
        <taxon>Eukaryota</taxon>
        <taxon>Viridiplantae</taxon>
        <taxon>Streptophyta</taxon>
        <taxon>Embryophyta</taxon>
        <taxon>Tracheophyta</taxon>
        <taxon>Spermatophyta</taxon>
        <taxon>Magnoliopsida</taxon>
        <taxon>Ranunculales</taxon>
        <taxon>Papaveraceae</taxon>
        <taxon>Papaveroideae</taxon>
        <taxon>Macleaya</taxon>
    </lineage>
</organism>
<protein>
    <submittedName>
        <fullName evidence="3">Phox/Bem1p</fullName>
    </submittedName>
</protein>
<dbReference type="OMA" id="CEEDLHH"/>
<dbReference type="AlphaFoldDB" id="A0A200PZL0"/>
<evidence type="ECO:0000313" key="3">
    <source>
        <dbReference type="EMBL" id="OVA03652.1"/>
    </source>
</evidence>
<dbReference type="InterPro" id="IPR053198">
    <property type="entry name" value="Gynoecium_Dev_Regulator"/>
</dbReference>
<dbReference type="Gene3D" id="3.10.20.90">
    <property type="entry name" value="Phosphatidylinositol 3-kinase Catalytic Subunit, Chain A, domain 1"/>
    <property type="match status" value="1"/>
</dbReference>
<feature type="region of interest" description="Disordered" evidence="1">
    <location>
        <begin position="204"/>
        <end position="232"/>
    </location>
</feature>
<feature type="compositionally biased region" description="Low complexity" evidence="1">
    <location>
        <begin position="140"/>
        <end position="158"/>
    </location>
</feature>
<comment type="caution">
    <text evidence="3">The sequence shown here is derived from an EMBL/GenBank/DDBJ whole genome shotgun (WGS) entry which is preliminary data.</text>
</comment>
<dbReference type="SUPFAM" id="SSF54277">
    <property type="entry name" value="CAD &amp; PB1 domains"/>
    <property type="match status" value="1"/>
</dbReference>
<dbReference type="InterPro" id="IPR000270">
    <property type="entry name" value="PB1_dom"/>
</dbReference>
<accession>A0A200PZL0</accession>
<gene>
    <name evidence="3" type="ORF">BVC80_8469g9</name>
</gene>
<sequence>MAEVGGGEETPLSSPKSKVKFLCSHGGKILPRPPDELMKKLNSLANGDMALKYQVIPEDLDILVSVTCEEDLHHMFNEYDRWDVRSSENGGTPRLRAFLFPSNQILTDNQTVPNNIERLDIEQRYIDAINGNSSNMKRTSSNMSRSNFSFSSNGSSPRSVHHEGYPFDTINQEAFVSNSYHNNCNKEFHRVNSSPTLYNLGNPNHHYHPNHHNPFYQSTKPHNPYKGGGQPLVKQLSVGRSELGKLHQLDHSPIRYYSPSRHQRGRCGCMAYGDVDECNVYKSGSVEIVDGLPQTSMKQTWE</sequence>
<dbReference type="PANTHER" id="PTHR31066:SF47">
    <property type="entry name" value="PB1 DOMAIN-CONTAINING PROTEIN"/>
    <property type="match status" value="1"/>
</dbReference>
<name>A0A200PZL0_MACCD</name>
<dbReference type="Pfam" id="PF00564">
    <property type="entry name" value="PB1"/>
    <property type="match status" value="1"/>
</dbReference>
<evidence type="ECO:0000259" key="2">
    <source>
        <dbReference type="SMART" id="SM00666"/>
    </source>
</evidence>
<dbReference type="InParanoid" id="A0A200PZL0"/>
<dbReference type="STRING" id="56857.A0A200PZL0"/>
<feature type="region of interest" description="Disordered" evidence="1">
    <location>
        <begin position="132"/>
        <end position="161"/>
    </location>
</feature>
<dbReference type="OrthoDB" id="1882326at2759"/>
<dbReference type="Proteomes" id="UP000195402">
    <property type="component" value="Unassembled WGS sequence"/>
</dbReference>
<feature type="domain" description="PB1" evidence="2">
    <location>
        <begin position="14"/>
        <end position="102"/>
    </location>
</feature>